<protein>
    <submittedName>
        <fullName evidence="2">Structural maintenance of chromosomes protein 3</fullName>
    </submittedName>
</protein>
<evidence type="ECO:0000313" key="3">
    <source>
        <dbReference type="Proteomes" id="UP000054563"/>
    </source>
</evidence>
<dbReference type="EMBL" id="DS017052">
    <property type="protein sequence ID" value="KMU92055.1"/>
    <property type="molecule type" value="Genomic_DNA"/>
</dbReference>
<reference evidence="3" key="1">
    <citation type="journal article" date="2010" name="Genome Res.">
        <title>Population genomic sequencing of Coccidioides fungi reveals recent hybridization and transposon control.</title>
        <authorList>
            <person name="Neafsey D.E."/>
            <person name="Barker B.M."/>
            <person name="Sharpton T.J."/>
            <person name="Stajich J.E."/>
            <person name="Park D.J."/>
            <person name="Whiston E."/>
            <person name="Hung C.-Y."/>
            <person name="McMahan C."/>
            <person name="White J."/>
            <person name="Sykes S."/>
            <person name="Heiman D."/>
            <person name="Young S."/>
            <person name="Zeng Q."/>
            <person name="Abouelleil A."/>
            <person name="Aftuck L."/>
            <person name="Bessette D."/>
            <person name="Brown A."/>
            <person name="FitzGerald M."/>
            <person name="Lui A."/>
            <person name="Macdonald J.P."/>
            <person name="Priest M."/>
            <person name="Orbach M.J."/>
            <person name="Galgiani J.N."/>
            <person name="Kirkland T.N."/>
            <person name="Cole G.T."/>
            <person name="Birren B.W."/>
            <person name="Henn M.R."/>
            <person name="Taylor J.W."/>
            <person name="Rounsley S.D."/>
        </authorList>
    </citation>
    <scope>NUCLEOTIDE SEQUENCE [LARGE SCALE GENOMIC DNA]</scope>
    <source>
        <strain evidence="3">H538.4</strain>
    </source>
</reference>
<dbReference type="InterPro" id="IPR003395">
    <property type="entry name" value="RecF/RecN/SMC_N"/>
</dbReference>
<gene>
    <name evidence="2" type="ORF">CIHG_09893</name>
</gene>
<dbReference type="SUPFAM" id="SSF52540">
    <property type="entry name" value="P-loop containing nucleoside triphosphate hydrolases"/>
    <property type="match status" value="1"/>
</dbReference>
<dbReference type="Pfam" id="PF02463">
    <property type="entry name" value="SMC_N"/>
    <property type="match status" value="1"/>
</dbReference>
<sequence>MFVKQIIIQGFKRWDMLLYAIVPYFFADALLDYSYKDQTVIEPFSPKHNVIVGRNGSGKSNFFAAIRFVLSDAYTHMGQRGAPGLTARRIWGLP</sequence>
<dbReference type="Gene3D" id="3.40.50.300">
    <property type="entry name" value="P-loop containing nucleotide triphosphate hydrolases"/>
    <property type="match status" value="1"/>
</dbReference>
<dbReference type="Proteomes" id="UP000054563">
    <property type="component" value="Unassembled WGS sequence"/>
</dbReference>
<feature type="domain" description="RecF/RecN/SMC N-terminal" evidence="1">
    <location>
        <begin position="34"/>
        <end position="79"/>
    </location>
</feature>
<dbReference type="VEuPathDB" id="FungiDB:CIHG_09893"/>
<evidence type="ECO:0000259" key="1">
    <source>
        <dbReference type="Pfam" id="PF02463"/>
    </source>
</evidence>
<accession>A0A0J8S3M1</accession>
<proteinExistence type="predicted"/>
<dbReference type="PANTHER" id="PTHR43977">
    <property type="entry name" value="STRUCTURAL MAINTENANCE OF CHROMOSOMES PROTEIN 3"/>
    <property type="match status" value="1"/>
</dbReference>
<dbReference type="InterPro" id="IPR027417">
    <property type="entry name" value="P-loop_NTPase"/>
</dbReference>
<organism evidence="2 3">
    <name type="scientific">Coccidioides immitis H538.4</name>
    <dbReference type="NCBI Taxonomy" id="396776"/>
    <lineage>
        <taxon>Eukaryota</taxon>
        <taxon>Fungi</taxon>
        <taxon>Dikarya</taxon>
        <taxon>Ascomycota</taxon>
        <taxon>Pezizomycotina</taxon>
        <taxon>Eurotiomycetes</taxon>
        <taxon>Eurotiomycetidae</taxon>
        <taxon>Onygenales</taxon>
        <taxon>Onygenaceae</taxon>
        <taxon>Coccidioides</taxon>
    </lineage>
</organism>
<dbReference type="STRING" id="396776.A0A0J8S3M1"/>
<name>A0A0J8S3M1_COCIT</name>
<dbReference type="AlphaFoldDB" id="A0A0J8S3M1"/>
<evidence type="ECO:0000313" key="2">
    <source>
        <dbReference type="EMBL" id="KMU92055.1"/>
    </source>
</evidence>